<protein>
    <submittedName>
        <fullName evidence="1">Uncharacterized protein</fullName>
    </submittedName>
</protein>
<dbReference type="RefSeq" id="WP_182125171.1">
    <property type="nucleotide sequence ID" value="NZ_JACGLS010000004.1"/>
</dbReference>
<reference evidence="1 2" key="1">
    <citation type="submission" date="2020-07" db="EMBL/GenBank/DDBJ databases">
        <title>Bacterium isolated from marine sediment.</title>
        <authorList>
            <person name="Shang D."/>
            <person name="Du Z.-J."/>
        </authorList>
    </citation>
    <scope>NUCLEOTIDE SEQUENCE [LARGE SCALE GENOMIC DNA]</scope>
    <source>
        <strain evidence="1 2">S7007</strain>
    </source>
</reference>
<dbReference type="AlphaFoldDB" id="A0A839AR98"/>
<sequence length="67" mass="7928">MTLISFGDGEREKTIIEVLKRFYPEIDVYKEIAQLNSETNDQDVTYLKLLEKYIYILLESEKVFTSC</sequence>
<evidence type="ECO:0000313" key="2">
    <source>
        <dbReference type="Proteomes" id="UP000563906"/>
    </source>
</evidence>
<keyword evidence="2" id="KW-1185">Reference proteome</keyword>
<dbReference type="Proteomes" id="UP000563906">
    <property type="component" value="Unassembled WGS sequence"/>
</dbReference>
<organism evidence="1 2">
    <name type="scientific">Tenacibaculum pelagium</name>
    <dbReference type="NCBI Taxonomy" id="2759527"/>
    <lineage>
        <taxon>Bacteria</taxon>
        <taxon>Pseudomonadati</taxon>
        <taxon>Bacteroidota</taxon>
        <taxon>Flavobacteriia</taxon>
        <taxon>Flavobacteriales</taxon>
        <taxon>Flavobacteriaceae</taxon>
        <taxon>Tenacibaculum</taxon>
    </lineage>
</organism>
<dbReference type="EMBL" id="JACGLS010000004">
    <property type="protein sequence ID" value="MBA6156664.1"/>
    <property type="molecule type" value="Genomic_DNA"/>
</dbReference>
<comment type="caution">
    <text evidence="1">The sequence shown here is derived from an EMBL/GenBank/DDBJ whole genome shotgun (WGS) entry which is preliminary data.</text>
</comment>
<evidence type="ECO:0000313" key="1">
    <source>
        <dbReference type="EMBL" id="MBA6156664.1"/>
    </source>
</evidence>
<proteinExistence type="predicted"/>
<name>A0A839AR98_9FLAO</name>
<accession>A0A839AR98</accession>
<gene>
    <name evidence="1" type="ORF">H3Z83_09075</name>
</gene>